<protein>
    <submittedName>
        <fullName evidence="1">Uncharacterized protein</fullName>
    </submittedName>
</protein>
<feature type="non-terminal residue" evidence="1">
    <location>
        <position position="43"/>
    </location>
</feature>
<name>X1PZK6_9ZZZZ</name>
<proteinExistence type="predicted"/>
<dbReference type="EMBL" id="BARV01045892">
    <property type="protein sequence ID" value="GAI61378.1"/>
    <property type="molecule type" value="Genomic_DNA"/>
</dbReference>
<dbReference type="AlphaFoldDB" id="X1PZK6"/>
<accession>X1PZK6</accession>
<gene>
    <name evidence="1" type="ORF">S06H3_66893</name>
</gene>
<sequence length="43" mass="4896">WEIGDENTPGETSLYLYQIKEKESGTLKISGTATYEQEWEGDV</sequence>
<feature type="non-terminal residue" evidence="1">
    <location>
        <position position="1"/>
    </location>
</feature>
<comment type="caution">
    <text evidence="1">The sequence shown here is derived from an EMBL/GenBank/DDBJ whole genome shotgun (WGS) entry which is preliminary data.</text>
</comment>
<reference evidence="1" key="1">
    <citation type="journal article" date="2014" name="Front. Microbiol.">
        <title>High frequency of phylogenetically diverse reductive dehalogenase-homologous genes in deep subseafloor sedimentary metagenomes.</title>
        <authorList>
            <person name="Kawai M."/>
            <person name="Futagami T."/>
            <person name="Toyoda A."/>
            <person name="Takaki Y."/>
            <person name="Nishi S."/>
            <person name="Hori S."/>
            <person name="Arai W."/>
            <person name="Tsubouchi T."/>
            <person name="Morono Y."/>
            <person name="Uchiyama I."/>
            <person name="Ito T."/>
            <person name="Fujiyama A."/>
            <person name="Inagaki F."/>
            <person name="Takami H."/>
        </authorList>
    </citation>
    <scope>NUCLEOTIDE SEQUENCE</scope>
    <source>
        <strain evidence="1">Expedition CK06-06</strain>
    </source>
</reference>
<organism evidence="1">
    <name type="scientific">marine sediment metagenome</name>
    <dbReference type="NCBI Taxonomy" id="412755"/>
    <lineage>
        <taxon>unclassified sequences</taxon>
        <taxon>metagenomes</taxon>
        <taxon>ecological metagenomes</taxon>
    </lineage>
</organism>
<evidence type="ECO:0000313" key="1">
    <source>
        <dbReference type="EMBL" id="GAI61378.1"/>
    </source>
</evidence>